<dbReference type="GO" id="GO:0000287">
    <property type="term" value="F:magnesium ion binding"/>
    <property type="evidence" value="ECO:0007669"/>
    <property type="project" value="UniProtKB-UniRule"/>
</dbReference>
<dbReference type="Pfam" id="PF01636">
    <property type="entry name" value="APH"/>
    <property type="match status" value="1"/>
</dbReference>
<evidence type="ECO:0000256" key="7">
    <source>
        <dbReference type="ARBA" id="ARBA00022777"/>
    </source>
</evidence>
<organism evidence="14 18">
    <name type="scientific">Proteus mirabilis</name>
    <dbReference type="NCBI Taxonomy" id="584"/>
    <lineage>
        <taxon>Bacteria</taxon>
        <taxon>Pseudomonadati</taxon>
        <taxon>Pseudomonadota</taxon>
        <taxon>Gammaproteobacteria</taxon>
        <taxon>Enterobacterales</taxon>
        <taxon>Morganellaceae</taxon>
        <taxon>Proteus</taxon>
    </lineage>
</organism>
<evidence type="ECO:0000256" key="4">
    <source>
        <dbReference type="ARBA" id="ARBA00022679"/>
    </source>
</evidence>
<dbReference type="NCBIfam" id="NF008738">
    <property type="entry name" value="PRK11768.1"/>
    <property type="match status" value="1"/>
</dbReference>
<dbReference type="Proteomes" id="UP000251485">
    <property type="component" value="Unassembled WGS sequence"/>
</dbReference>
<evidence type="ECO:0000313" key="16">
    <source>
        <dbReference type="Proteomes" id="UP000195540"/>
    </source>
</evidence>
<dbReference type="Proteomes" id="UP001171165">
    <property type="component" value="Unassembled WGS sequence"/>
</dbReference>
<keyword evidence="5 11" id="KW-0479">Metal-binding</keyword>
<sequence length="331" mass="38817">MAISASFNFQGLSPDSIWDALINIGFYPDSGLTELNSYENRVFQFMDEHKQRYVVKFYRPQRWSYSQIKEEHEFVLALKEAQVSVAAPIEVKGETVHLSNEGFYFALFPSIGGRAYETDNLFQLEEVGRTLGRIHQIGRKKSYQYRPTLSVADYLVAPKLEFEQSDLVPTQLKSQFIDAIDKIIHEVSPKLSDSTWKKLRLHGDCHPGNILWRDEVVMVDFDDSRMGSAIQDFWMLLSGSKQDQLIQLDTLLESYNEYQDFDVRELSLIEPLRAMRMVHYIAWVLKRWKDPAFPRTFVWFQEQDFWFKQLALFKGQVEQLNEPPLQLSPMY</sequence>
<keyword evidence="10 11" id="KW-0346">Stress response</keyword>
<reference evidence="13 16" key="1">
    <citation type="submission" date="2017-05" db="EMBL/GenBank/DDBJ databases">
        <title>Whole genome sequencing of Proteus mirabilis AR_0155.</title>
        <authorList>
            <person name="Conlan S."/>
            <person name="Thomas P.J."/>
            <person name="Mullikin J."/>
            <person name="Frank K.M."/>
            <person name="Segre J.A."/>
        </authorList>
    </citation>
    <scope>NUCLEOTIDE SEQUENCE [LARGE SCALE GENOMIC DNA]</scope>
    <source>
        <strain evidence="13 16">AR_0155</strain>
    </source>
</reference>
<accession>A0A1Z1SQN1</accession>
<dbReference type="Gene3D" id="1.20.1270.170">
    <property type="match status" value="1"/>
</dbReference>
<feature type="active site" evidence="11">
    <location>
        <position position="220"/>
    </location>
</feature>
<dbReference type="AlphaFoldDB" id="A0A1Z1SQN1"/>
<feature type="site" description="ATP" evidence="11">
    <location>
        <position position="37"/>
    </location>
</feature>
<name>A0A1Z1SQN1_PROMI</name>
<dbReference type="EMBL" id="ABKSPD020000005">
    <property type="protein sequence ID" value="EKW9775924.1"/>
    <property type="molecule type" value="Genomic_DNA"/>
</dbReference>
<dbReference type="GO" id="GO:0005737">
    <property type="term" value="C:cytoplasm"/>
    <property type="evidence" value="ECO:0007669"/>
    <property type="project" value="UniProtKB-SubCell"/>
</dbReference>
<evidence type="ECO:0000256" key="8">
    <source>
        <dbReference type="ARBA" id="ARBA00022840"/>
    </source>
</evidence>
<dbReference type="STRING" id="584.AOUC001_01335"/>
<keyword evidence="4 11" id="KW-0808">Transferase</keyword>
<dbReference type="InterPro" id="IPR011009">
    <property type="entry name" value="Kinase-like_dom_sf"/>
</dbReference>
<reference evidence="15 17" key="2">
    <citation type="submission" date="2018-06" db="EMBL/GenBank/DDBJ databases">
        <authorList>
            <consortium name="Pathogen Informatics"/>
            <person name="Doyle S."/>
        </authorList>
    </citation>
    <scope>NUCLEOTIDE SEQUENCE [LARGE SCALE GENOMIC DNA]</scope>
    <source>
        <strain evidence="15 17">NCTC10975</strain>
    </source>
</reference>
<dbReference type="SUPFAM" id="SSF56112">
    <property type="entry name" value="Protein kinase-like (PK-like)"/>
    <property type="match status" value="1"/>
</dbReference>
<dbReference type="KEGG" id="pvl:AOB99_15385"/>
<dbReference type="InterPro" id="IPR002575">
    <property type="entry name" value="Aminoglycoside_PTrfase"/>
</dbReference>
<evidence type="ECO:0000313" key="14">
    <source>
        <dbReference type="EMBL" id="EKW9775924.1"/>
    </source>
</evidence>
<comment type="subcellular location">
    <subcellularLocation>
        <location evidence="11">Cytoplasm</location>
    </subcellularLocation>
</comment>
<dbReference type="RefSeq" id="WP_004246862.1">
    <property type="nucleotide sequence ID" value="NZ_ABFCQN020000005.1"/>
</dbReference>
<keyword evidence="3 11" id="KW-0597">Phosphoprotein</keyword>
<keyword evidence="2 11" id="KW-0723">Serine/threonine-protein kinase</keyword>
<feature type="binding site" evidence="11">
    <location>
        <position position="220"/>
    </location>
    <ligand>
        <name>Mg(2+)</name>
        <dbReference type="ChEBI" id="CHEBI:18420"/>
    </ligand>
</feature>
<dbReference type="EC" id="2.7.11.1" evidence="11"/>
<evidence type="ECO:0000256" key="3">
    <source>
        <dbReference type="ARBA" id="ARBA00022553"/>
    </source>
</evidence>
<comment type="catalytic activity">
    <reaction evidence="11">
        <text>L-seryl-[protein] + ATP = O-phospho-L-seryl-[protein] + ADP + H(+)</text>
        <dbReference type="Rhea" id="RHEA:17989"/>
        <dbReference type="Rhea" id="RHEA-COMP:9863"/>
        <dbReference type="Rhea" id="RHEA-COMP:11604"/>
        <dbReference type="ChEBI" id="CHEBI:15378"/>
        <dbReference type="ChEBI" id="CHEBI:29999"/>
        <dbReference type="ChEBI" id="CHEBI:30616"/>
        <dbReference type="ChEBI" id="CHEBI:83421"/>
        <dbReference type="ChEBI" id="CHEBI:456216"/>
        <dbReference type="EC" id="2.7.11.1"/>
    </reaction>
</comment>
<dbReference type="OMA" id="MHYSAWL"/>
<dbReference type="HAMAP" id="MF_01497">
    <property type="entry name" value="SrkA_kinase"/>
    <property type="match status" value="1"/>
</dbReference>
<keyword evidence="7 11" id="KW-0418">Kinase</keyword>
<feature type="active site" description="Proton acceptor" evidence="11">
    <location>
        <position position="204"/>
    </location>
</feature>
<comment type="cofactor">
    <cofactor evidence="11">
        <name>Mg(2+)</name>
        <dbReference type="ChEBI" id="CHEBI:18420"/>
    </cofactor>
</comment>
<feature type="domain" description="Aminoglycoside phosphotransferase" evidence="12">
    <location>
        <begin position="33"/>
        <end position="260"/>
    </location>
</feature>
<keyword evidence="1 11" id="KW-0963">Cytoplasm</keyword>
<evidence type="ECO:0000256" key="5">
    <source>
        <dbReference type="ARBA" id="ARBA00022723"/>
    </source>
</evidence>
<dbReference type="InterPro" id="IPR032882">
    <property type="entry name" value="SrkA/RdoA"/>
</dbReference>
<dbReference type="EMBL" id="CP021694">
    <property type="protein sequence ID" value="ARX33243.1"/>
    <property type="molecule type" value="Genomic_DNA"/>
</dbReference>
<reference evidence="14" key="3">
    <citation type="submission" date="2023-06" db="EMBL/GenBank/DDBJ databases">
        <authorList>
            <consortium name="Clinical and Environmental Microbiology Branch: Whole genome sequencing antimicrobial resistance pathogens in the healthcare setting"/>
        </authorList>
    </citation>
    <scope>NUCLEOTIDE SEQUENCE</scope>
    <source>
        <strain evidence="14">Microbial</strain>
    </source>
</reference>
<dbReference type="Gene3D" id="3.30.200.70">
    <property type="match status" value="1"/>
</dbReference>
<evidence type="ECO:0000259" key="12">
    <source>
        <dbReference type="Pfam" id="PF01636"/>
    </source>
</evidence>
<evidence type="ECO:0000313" key="17">
    <source>
        <dbReference type="Proteomes" id="UP000251485"/>
    </source>
</evidence>
<comment type="similarity">
    <text evidence="11">Belongs to the SrkA/RdoA protein kinase family.</text>
</comment>
<dbReference type="GO" id="GO:0005524">
    <property type="term" value="F:ATP binding"/>
    <property type="evidence" value="ECO:0007669"/>
    <property type="project" value="UniProtKB-UniRule"/>
</dbReference>
<dbReference type="GeneID" id="6802814"/>
<dbReference type="EMBL" id="UAUE01000027">
    <property type="protein sequence ID" value="SPZ01375.1"/>
    <property type="molecule type" value="Genomic_DNA"/>
</dbReference>
<evidence type="ECO:0000313" key="15">
    <source>
        <dbReference type="EMBL" id="SPZ01375.1"/>
    </source>
</evidence>
<dbReference type="Gene3D" id="1.10.510.10">
    <property type="entry name" value="Transferase(Phosphotransferase) domain 1"/>
    <property type="match status" value="1"/>
</dbReference>
<evidence type="ECO:0000256" key="10">
    <source>
        <dbReference type="ARBA" id="ARBA00023016"/>
    </source>
</evidence>
<dbReference type="PANTHER" id="PTHR39573:SF1">
    <property type="entry name" value="STRESS RESPONSE KINASE A"/>
    <property type="match status" value="1"/>
</dbReference>
<evidence type="ECO:0000313" key="13">
    <source>
        <dbReference type="EMBL" id="ARX33243.1"/>
    </source>
</evidence>
<keyword evidence="8 11" id="KW-0067">ATP-binding</keyword>
<evidence type="ECO:0000256" key="6">
    <source>
        <dbReference type="ARBA" id="ARBA00022741"/>
    </source>
</evidence>
<evidence type="ECO:0000256" key="11">
    <source>
        <dbReference type="HAMAP-Rule" id="MF_01497"/>
    </source>
</evidence>
<comment type="catalytic activity">
    <reaction evidence="11">
        <text>L-threonyl-[protein] + ATP = O-phospho-L-threonyl-[protein] + ADP + H(+)</text>
        <dbReference type="Rhea" id="RHEA:46608"/>
        <dbReference type="Rhea" id="RHEA-COMP:11060"/>
        <dbReference type="Rhea" id="RHEA-COMP:11605"/>
        <dbReference type="ChEBI" id="CHEBI:15378"/>
        <dbReference type="ChEBI" id="CHEBI:30013"/>
        <dbReference type="ChEBI" id="CHEBI:30616"/>
        <dbReference type="ChEBI" id="CHEBI:61977"/>
        <dbReference type="ChEBI" id="CHEBI:456216"/>
        <dbReference type="EC" id="2.7.11.1"/>
    </reaction>
</comment>
<dbReference type="PANTHER" id="PTHR39573">
    <property type="entry name" value="STRESS RESPONSE KINASE A"/>
    <property type="match status" value="1"/>
</dbReference>
<comment type="function">
    <text evidence="11">A protein kinase that phosphorylates Ser and Thr residues. Probably acts to suppress the effects of stress linked to accumulation of reactive oxygen species. Probably involved in the extracytoplasmic stress response.</text>
</comment>
<evidence type="ECO:0000256" key="9">
    <source>
        <dbReference type="ARBA" id="ARBA00022842"/>
    </source>
</evidence>
<evidence type="ECO:0000256" key="1">
    <source>
        <dbReference type="ARBA" id="ARBA00022490"/>
    </source>
</evidence>
<dbReference type="OrthoDB" id="5392197at2"/>
<proteinExistence type="inferred from homology"/>
<gene>
    <name evidence="15" type="primary">rdoA</name>
    <name evidence="11" type="synonym">srkA</name>
    <name evidence="13" type="ORF">AM402_03465</name>
    <name evidence="15" type="ORF">NCTC10975_04020</name>
    <name evidence="14" type="ORF">PW210_001735</name>
</gene>
<evidence type="ECO:0000313" key="18">
    <source>
        <dbReference type="Proteomes" id="UP001171165"/>
    </source>
</evidence>
<keyword evidence="6 11" id="KW-0547">Nucleotide-binding</keyword>
<evidence type="ECO:0000256" key="2">
    <source>
        <dbReference type="ARBA" id="ARBA00022527"/>
    </source>
</evidence>
<keyword evidence="9 11" id="KW-0460">Magnesium</keyword>
<comment type="subunit">
    <text evidence="11">Monomer.</text>
</comment>
<protein>
    <recommendedName>
        <fullName evidence="11">Stress response kinase A</fullName>
        <ecNumber evidence="11">2.7.11.1</ecNumber>
    </recommendedName>
    <alternativeName>
        <fullName evidence="11">Serine/threonine-protein kinase SrkA</fullName>
    </alternativeName>
</protein>
<dbReference type="Proteomes" id="UP000195540">
    <property type="component" value="Chromosome"/>
</dbReference>
<feature type="binding site" evidence="11">
    <location>
        <position position="209"/>
    </location>
    <ligand>
        <name>Mg(2+)</name>
        <dbReference type="ChEBI" id="CHEBI:18420"/>
    </ligand>
</feature>
<dbReference type="GO" id="GO:0004674">
    <property type="term" value="F:protein serine/threonine kinase activity"/>
    <property type="evidence" value="ECO:0007669"/>
    <property type="project" value="UniProtKB-UniRule"/>
</dbReference>